<feature type="domain" description="N-acetyltransferase" evidence="4">
    <location>
        <begin position="208"/>
        <end position="371"/>
    </location>
</feature>
<dbReference type="Proteomes" id="UP000642107">
    <property type="component" value="Unassembled WGS sequence"/>
</dbReference>
<feature type="region of interest" description="Disordered" evidence="3">
    <location>
        <begin position="40"/>
        <end position="82"/>
    </location>
</feature>
<dbReference type="EMBL" id="JACZDF010000001">
    <property type="protein sequence ID" value="MBD9697946.1"/>
    <property type="molecule type" value="Genomic_DNA"/>
</dbReference>
<evidence type="ECO:0000259" key="4">
    <source>
        <dbReference type="PROSITE" id="PS51186"/>
    </source>
</evidence>
<feature type="domain" description="N-acetyltransferase" evidence="4">
    <location>
        <begin position="31"/>
        <end position="206"/>
    </location>
</feature>
<protein>
    <submittedName>
        <fullName evidence="5">GNAT family N-acetyltransferase</fullName>
    </submittedName>
</protein>
<dbReference type="PANTHER" id="PTHR43877">
    <property type="entry name" value="AMINOALKYLPHOSPHONATE N-ACETYLTRANSFERASE-RELATED-RELATED"/>
    <property type="match status" value="1"/>
</dbReference>
<sequence length="371" mass="39452">MSAGHPGASAAGVLPAGVTLTDVPWDDADGARLRAAQQAEIALRYGSDDAAPPDDPHDPGTDPRPRGKPAPTPPPGPTDEAYHGVNAATIVAAVMLHVDGDPVGFGALRDISGTDDPSGIIHAPGTVELKRLYVAPGHRGRGLSRLLLRALEVRALALGMRRILLETGTQQPESMGLYLGENYQPIEQYGEYWGEPDSRCFAKDLPLPVVVTRTAWDDPAGRDLRARFQTDEVEPHYPHLSKAVASAGGFEVVDAALGERVVSTVLARRDDAVVGCGSLATAPAGTDDEDGLLEVVKVYVTPEARRWGVARAVMNELVMIARDRGARRLVLVTGVRQPAAVTLYRSLGFRPVYPFGEHAGSATALFFALDL</sequence>
<dbReference type="RefSeq" id="WP_192276613.1">
    <property type="nucleotide sequence ID" value="NZ_JACZDF010000001.1"/>
</dbReference>
<feature type="compositionally biased region" description="Basic and acidic residues" evidence="3">
    <location>
        <begin position="54"/>
        <end position="65"/>
    </location>
</feature>
<dbReference type="PROSITE" id="PS51186">
    <property type="entry name" value="GNAT"/>
    <property type="match status" value="2"/>
</dbReference>
<dbReference type="CDD" id="cd04301">
    <property type="entry name" value="NAT_SF"/>
    <property type="match status" value="2"/>
</dbReference>
<evidence type="ECO:0000256" key="2">
    <source>
        <dbReference type="ARBA" id="ARBA00023315"/>
    </source>
</evidence>
<name>A0ABR9DNF5_9MICO</name>
<organism evidence="5 6">
    <name type="scientific">Flavimobilis rhizosphaerae</name>
    <dbReference type="NCBI Taxonomy" id="2775421"/>
    <lineage>
        <taxon>Bacteria</taxon>
        <taxon>Bacillati</taxon>
        <taxon>Actinomycetota</taxon>
        <taxon>Actinomycetes</taxon>
        <taxon>Micrococcales</taxon>
        <taxon>Jonesiaceae</taxon>
        <taxon>Flavimobilis</taxon>
    </lineage>
</organism>
<keyword evidence="2" id="KW-0012">Acyltransferase</keyword>
<evidence type="ECO:0000313" key="5">
    <source>
        <dbReference type="EMBL" id="MBD9697946.1"/>
    </source>
</evidence>
<keyword evidence="1" id="KW-0808">Transferase</keyword>
<comment type="caution">
    <text evidence="5">The sequence shown here is derived from an EMBL/GenBank/DDBJ whole genome shotgun (WGS) entry which is preliminary data.</text>
</comment>
<evidence type="ECO:0000256" key="1">
    <source>
        <dbReference type="ARBA" id="ARBA00022679"/>
    </source>
</evidence>
<gene>
    <name evidence="5" type="ORF">IGS67_00320</name>
</gene>
<dbReference type="PANTHER" id="PTHR43877:SF2">
    <property type="entry name" value="AMINOALKYLPHOSPHONATE N-ACETYLTRANSFERASE-RELATED"/>
    <property type="match status" value="1"/>
</dbReference>
<accession>A0ABR9DNF5</accession>
<evidence type="ECO:0000313" key="6">
    <source>
        <dbReference type="Proteomes" id="UP000642107"/>
    </source>
</evidence>
<dbReference type="InterPro" id="IPR050832">
    <property type="entry name" value="Bact_Acetyltransf"/>
</dbReference>
<dbReference type="InterPro" id="IPR016181">
    <property type="entry name" value="Acyl_CoA_acyltransferase"/>
</dbReference>
<feature type="region of interest" description="Disordered" evidence="3">
    <location>
        <begin position="1"/>
        <end position="25"/>
    </location>
</feature>
<dbReference type="Pfam" id="PF00583">
    <property type="entry name" value="Acetyltransf_1"/>
    <property type="match status" value="2"/>
</dbReference>
<dbReference type="SUPFAM" id="SSF55729">
    <property type="entry name" value="Acyl-CoA N-acyltransferases (Nat)"/>
    <property type="match status" value="2"/>
</dbReference>
<feature type="compositionally biased region" description="Pro residues" evidence="3">
    <location>
        <begin position="68"/>
        <end position="77"/>
    </location>
</feature>
<evidence type="ECO:0000256" key="3">
    <source>
        <dbReference type="SAM" id="MobiDB-lite"/>
    </source>
</evidence>
<keyword evidence="6" id="KW-1185">Reference proteome</keyword>
<reference evidence="5 6" key="1">
    <citation type="submission" date="2020-09" db="EMBL/GenBank/DDBJ databases">
        <title>Flavimobilis rhizosphaerae sp. nov., isolated from rhizosphere soil of Spartina alterniflora.</title>
        <authorList>
            <person name="Hanqin C."/>
        </authorList>
    </citation>
    <scope>NUCLEOTIDE SEQUENCE [LARGE SCALE GENOMIC DNA]</scope>
    <source>
        <strain evidence="5 6">GY 10621</strain>
    </source>
</reference>
<dbReference type="Gene3D" id="3.40.630.30">
    <property type="match status" value="2"/>
</dbReference>
<dbReference type="InterPro" id="IPR000182">
    <property type="entry name" value="GNAT_dom"/>
</dbReference>
<proteinExistence type="predicted"/>